<evidence type="ECO:0000313" key="3">
    <source>
        <dbReference type="EMBL" id="PPF64736.1"/>
    </source>
</evidence>
<feature type="region of interest" description="Disordered" evidence="1">
    <location>
        <begin position="1"/>
        <end position="44"/>
    </location>
</feature>
<name>A0A2S5VNT9_9MICO</name>
<comment type="caution">
    <text evidence="3">The sequence shown here is derived from an EMBL/GenBank/DDBJ whole genome shotgun (WGS) entry which is preliminary data.</text>
</comment>
<sequence>MNGEFDLLDADLPDPDETANMSRRGRRRAKKATARRERAQRIQDREAKVRAIRSGPRSSVALLIVGVVFFGGIYLVGSATQNTDATPVPLLTYRAPTAASTPAASPTPDTAAFEASAATWVRAYFAGADWRSMTADGAESDLAKMRATYFPPTPGALLAGNTSDVADIQFRDVASSGTGWSGNVDVLFGGERDIPVSASITITMTRDTGEVTSATTTFYGQV</sequence>
<proteinExistence type="predicted"/>
<protein>
    <submittedName>
        <fullName evidence="3">Uncharacterized protein</fullName>
    </submittedName>
</protein>
<keyword evidence="2" id="KW-1133">Transmembrane helix</keyword>
<feature type="transmembrane region" description="Helical" evidence="2">
    <location>
        <begin position="60"/>
        <end position="77"/>
    </location>
</feature>
<gene>
    <name evidence="3" type="ORF">C5E16_14345</name>
</gene>
<feature type="compositionally biased region" description="Basic and acidic residues" evidence="1">
    <location>
        <begin position="34"/>
        <end position="44"/>
    </location>
</feature>
<dbReference type="EMBL" id="PSXY01000034">
    <property type="protein sequence ID" value="PPF64736.1"/>
    <property type="molecule type" value="Genomic_DNA"/>
</dbReference>
<dbReference type="Proteomes" id="UP000239241">
    <property type="component" value="Unassembled WGS sequence"/>
</dbReference>
<evidence type="ECO:0000256" key="1">
    <source>
        <dbReference type="SAM" id="MobiDB-lite"/>
    </source>
</evidence>
<keyword evidence="2" id="KW-0812">Transmembrane</keyword>
<evidence type="ECO:0000313" key="4">
    <source>
        <dbReference type="Proteomes" id="UP000239241"/>
    </source>
</evidence>
<dbReference type="AlphaFoldDB" id="A0A2S5VNT9"/>
<accession>A0A2S5VNT9</accession>
<organism evidence="3 4">
    <name type="scientific">Clavibacter michiganensis</name>
    <dbReference type="NCBI Taxonomy" id="28447"/>
    <lineage>
        <taxon>Bacteria</taxon>
        <taxon>Bacillati</taxon>
        <taxon>Actinomycetota</taxon>
        <taxon>Actinomycetes</taxon>
        <taxon>Micrococcales</taxon>
        <taxon>Microbacteriaceae</taxon>
        <taxon>Clavibacter</taxon>
    </lineage>
</organism>
<evidence type="ECO:0000256" key="2">
    <source>
        <dbReference type="SAM" id="Phobius"/>
    </source>
</evidence>
<dbReference type="RefSeq" id="WP_104291217.1">
    <property type="nucleotide sequence ID" value="NZ_PSXY01000034.1"/>
</dbReference>
<keyword evidence="2" id="KW-0472">Membrane</keyword>
<feature type="compositionally biased region" description="Basic residues" evidence="1">
    <location>
        <begin position="23"/>
        <end position="33"/>
    </location>
</feature>
<reference evidence="3 4" key="1">
    <citation type="submission" date="2018-02" db="EMBL/GenBank/DDBJ databases">
        <title>Bacteriophage NCPPB3778 and a type I-E CRISPR drive the evolution of the US Biological Select Agent, Rathayibacter toxicus.</title>
        <authorList>
            <person name="Davis E.W.II."/>
            <person name="Tabima J.F."/>
            <person name="Weisberg A.J."/>
            <person name="Lopes L.D."/>
            <person name="Wiseman M.S."/>
            <person name="Wiseman M.S."/>
            <person name="Pupko T."/>
            <person name="Belcher M.S."/>
            <person name="Sechler A.J."/>
            <person name="Tancos M.A."/>
            <person name="Schroeder B.K."/>
            <person name="Murray T.D."/>
            <person name="Luster D.G."/>
            <person name="Schneider W.L."/>
            <person name="Rogers E."/>
            <person name="Andreote F.D."/>
            <person name="Grunwald N.J."/>
            <person name="Putnam M.L."/>
            <person name="Chang J.H."/>
        </authorList>
    </citation>
    <scope>NUCLEOTIDE SEQUENCE [LARGE SCALE GENOMIC DNA]</scope>
    <source>
        <strain evidence="3 4">AY1B3</strain>
    </source>
</reference>
<feature type="compositionally biased region" description="Acidic residues" evidence="1">
    <location>
        <begin position="1"/>
        <end position="17"/>
    </location>
</feature>